<dbReference type="Proteomes" id="UP000427716">
    <property type="component" value="Chromosome"/>
</dbReference>
<proteinExistence type="predicted"/>
<keyword evidence="3" id="KW-1185">Reference proteome</keyword>
<evidence type="ECO:0000313" key="3">
    <source>
        <dbReference type="Proteomes" id="UP000427716"/>
    </source>
</evidence>
<feature type="region of interest" description="Disordered" evidence="1">
    <location>
        <begin position="89"/>
        <end position="109"/>
    </location>
</feature>
<protein>
    <submittedName>
        <fullName evidence="2">Uncharacterized protein</fullName>
    </submittedName>
</protein>
<reference evidence="2 3" key="1">
    <citation type="submission" date="2019-11" db="EMBL/GenBank/DDBJ databases">
        <authorList>
            <person name="Zhang J."/>
            <person name="Sun C."/>
        </authorList>
    </citation>
    <scope>NUCLEOTIDE SEQUENCE [LARGE SCALE GENOMIC DNA]</scope>
    <source>
        <strain evidence="3">sp2</strain>
    </source>
</reference>
<sequence length="109" mass="11972">MQLLHHCGEKADQIVVASPDGDREIARFRYAELDRFIAEGKLSTAALFDRRPSGQAALCRQLALLACARECRHGMACLATDCPYHPARPRPVIPSLDSLPTTSRRSSAP</sequence>
<evidence type="ECO:0000313" key="2">
    <source>
        <dbReference type="EMBL" id="QGT77497.1"/>
    </source>
</evidence>
<accession>A0A6I6D0F0</accession>
<dbReference type="RefSeq" id="WP_156227364.1">
    <property type="nucleotide sequence ID" value="NZ_CP046415.1"/>
</dbReference>
<dbReference type="EMBL" id="CP046415">
    <property type="protein sequence ID" value="QGT77497.1"/>
    <property type="molecule type" value="Genomic_DNA"/>
</dbReference>
<dbReference type="AlphaFoldDB" id="A0A6I6D0F0"/>
<feature type="compositionally biased region" description="Polar residues" evidence="1">
    <location>
        <begin position="98"/>
        <end position="109"/>
    </location>
</feature>
<gene>
    <name evidence="2" type="ORF">GM160_00600</name>
</gene>
<organism evidence="2 3">
    <name type="scientific">Guyparkeria halophila</name>
    <dbReference type="NCBI Taxonomy" id="47960"/>
    <lineage>
        <taxon>Bacteria</taxon>
        <taxon>Pseudomonadati</taxon>
        <taxon>Pseudomonadota</taxon>
        <taxon>Gammaproteobacteria</taxon>
        <taxon>Chromatiales</taxon>
        <taxon>Thioalkalibacteraceae</taxon>
        <taxon>Guyparkeria</taxon>
    </lineage>
</organism>
<dbReference type="KEGG" id="ghl:GM160_00600"/>
<name>A0A6I6D0F0_9GAMM</name>
<evidence type="ECO:0000256" key="1">
    <source>
        <dbReference type="SAM" id="MobiDB-lite"/>
    </source>
</evidence>